<dbReference type="GO" id="GO:0070851">
    <property type="term" value="F:growth factor receptor binding"/>
    <property type="evidence" value="ECO:0007669"/>
    <property type="project" value="TreeGrafter"/>
</dbReference>
<comment type="caution">
    <text evidence="7">The sequence shown here is derived from an EMBL/GenBank/DDBJ whole genome shotgun (WGS) entry which is preliminary data.</text>
</comment>
<dbReference type="GO" id="GO:0051781">
    <property type="term" value="P:positive regulation of cell division"/>
    <property type="evidence" value="ECO:0007669"/>
    <property type="project" value="UniProtKB-KW"/>
</dbReference>
<dbReference type="InterPro" id="IPR000072">
    <property type="entry name" value="PDGF/VEGF_dom"/>
</dbReference>
<dbReference type="Pfam" id="PF00341">
    <property type="entry name" value="PDGF"/>
    <property type="match status" value="1"/>
</dbReference>
<dbReference type="Proteomes" id="UP000499080">
    <property type="component" value="Unassembled WGS sequence"/>
</dbReference>
<dbReference type="GO" id="GO:0008083">
    <property type="term" value="F:growth factor activity"/>
    <property type="evidence" value="ECO:0007669"/>
    <property type="project" value="UniProtKB-KW"/>
</dbReference>
<dbReference type="PANTHER" id="PTHR11633:SF1">
    <property type="entry name" value="LD28763P"/>
    <property type="match status" value="1"/>
</dbReference>
<evidence type="ECO:0000256" key="3">
    <source>
        <dbReference type="ARBA" id="ARBA00023246"/>
    </source>
</evidence>
<evidence type="ECO:0000313" key="8">
    <source>
        <dbReference type="Proteomes" id="UP000499080"/>
    </source>
</evidence>
<dbReference type="PANTHER" id="PTHR11633">
    <property type="entry name" value="PLATELET-DERIVED GROWTH FACTOR"/>
    <property type="match status" value="1"/>
</dbReference>
<feature type="domain" description="Platelet-derived growth factor (PDGF) family profile" evidence="6">
    <location>
        <begin position="66"/>
        <end position="167"/>
    </location>
</feature>
<evidence type="ECO:0000256" key="2">
    <source>
        <dbReference type="ARBA" id="ARBA00023030"/>
    </source>
</evidence>
<dbReference type="EMBL" id="BGPR01001550">
    <property type="protein sequence ID" value="GBM56522.1"/>
    <property type="molecule type" value="Genomic_DNA"/>
</dbReference>
<keyword evidence="8" id="KW-1185">Reference proteome</keyword>
<evidence type="ECO:0000256" key="4">
    <source>
        <dbReference type="RuleBase" id="RU003818"/>
    </source>
</evidence>
<dbReference type="GO" id="GO:0016020">
    <property type="term" value="C:membrane"/>
    <property type="evidence" value="ECO:0007669"/>
    <property type="project" value="InterPro"/>
</dbReference>
<dbReference type="AlphaFoldDB" id="A0A4Y2GRD5"/>
<evidence type="ECO:0000259" key="6">
    <source>
        <dbReference type="PROSITE" id="PS50278"/>
    </source>
</evidence>
<dbReference type="SUPFAM" id="SSF57501">
    <property type="entry name" value="Cystine-knot cytokines"/>
    <property type="match status" value="1"/>
</dbReference>
<dbReference type="GO" id="GO:0008284">
    <property type="term" value="P:positive regulation of cell population proliferation"/>
    <property type="evidence" value="ECO:0007669"/>
    <property type="project" value="TreeGrafter"/>
</dbReference>
<protein>
    <recommendedName>
        <fullName evidence="6">Platelet-derived growth factor (PDGF) family profile domain-containing protein</fullName>
    </recommendedName>
</protein>
<keyword evidence="3" id="KW-0497">Mitogen</keyword>
<dbReference type="InterPro" id="IPR029034">
    <property type="entry name" value="Cystine-knot_cytokine"/>
</dbReference>
<keyword evidence="2 4" id="KW-0339">Growth factor</keyword>
<evidence type="ECO:0000313" key="7">
    <source>
        <dbReference type="EMBL" id="GBM56522.1"/>
    </source>
</evidence>
<feature type="signal peptide" evidence="5">
    <location>
        <begin position="1"/>
        <end position="17"/>
    </location>
</feature>
<sequence length="305" mass="34618">MIPWLTKFVLMVASVLAVKGNPLNRRTEVPEDFLIKLESVQNISQFLNSWIDQAAVQRAYLFQGDDGGPTVEVAHPAGCVPEMQIVEFERPYDPSLVIWPVCTRVRRCGGCCSSKLLHCVATRTSTITVKVIKARYPHPGAEMLELEGYESVRLEQHDRCACKCRQEERDCTPEQRYQPGQCRCVCRNHHEAARCKQPDQYWDTKECTCKCRQQSDCSTGSVFNNNSCKCESLNHTPPLPERVPGPAPHLSTLLRDDGGENDAYRLRYAGVDPDSHVGPFELSHHKQDDRTYVLENITTPQWTKN</sequence>
<dbReference type="GO" id="GO:0005615">
    <property type="term" value="C:extracellular space"/>
    <property type="evidence" value="ECO:0007669"/>
    <property type="project" value="TreeGrafter"/>
</dbReference>
<feature type="chain" id="PRO_5021345866" description="Platelet-derived growth factor (PDGF) family profile domain-containing protein" evidence="5">
    <location>
        <begin position="18"/>
        <end position="305"/>
    </location>
</feature>
<keyword evidence="5" id="KW-0732">Signal</keyword>
<accession>A0A4Y2GRD5</accession>
<dbReference type="Gene3D" id="2.10.90.10">
    <property type="entry name" value="Cystine-knot cytokines"/>
    <property type="match status" value="1"/>
</dbReference>
<reference evidence="7 8" key="1">
    <citation type="journal article" date="2019" name="Sci. Rep.">
        <title>Orb-weaving spider Araneus ventricosus genome elucidates the spidroin gene catalogue.</title>
        <authorList>
            <person name="Kono N."/>
            <person name="Nakamura H."/>
            <person name="Ohtoshi R."/>
            <person name="Moran D.A.P."/>
            <person name="Shinohara A."/>
            <person name="Yoshida Y."/>
            <person name="Fujiwara M."/>
            <person name="Mori M."/>
            <person name="Tomita M."/>
            <person name="Arakawa K."/>
        </authorList>
    </citation>
    <scope>NUCLEOTIDE SEQUENCE [LARGE SCALE GENOMIC DNA]</scope>
</reference>
<comment type="similarity">
    <text evidence="1 4">Belongs to the PDGF/VEGF growth factor family.</text>
</comment>
<evidence type="ECO:0000256" key="1">
    <source>
        <dbReference type="ARBA" id="ARBA00006686"/>
    </source>
</evidence>
<dbReference type="SMART" id="SM00141">
    <property type="entry name" value="PDGF"/>
    <property type="match status" value="1"/>
</dbReference>
<name>A0A4Y2GRD5_ARAVE</name>
<dbReference type="OrthoDB" id="10060857at2759"/>
<evidence type="ECO:0000256" key="5">
    <source>
        <dbReference type="SAM" id="SignalP"/>
    </source>
</evidence>
<organism evidence="7 8">
    <name type="scientific">Araneus ventricosus</name>
    <name type="common">Orbweaver spider</name>
    <name type="synonym">Epeira ventricosa</name>
    <dbReference type="NCBI Taxonomy" id="182803"/>
    <lineage>
        <taxon>Eukaryota</taxon>
        <taxon>Metazoa</taxon>
        <taxon>Ecdysozoa</taxon>
        <taxon>Arthropoda</taxon>
        <taxon>Chelicerata</taxon>
        <taxon>Arachnida</taxon>
        <taxon>Araneae</taxon>
        <taxon>Araneomorphae</taxon>
        <taxon>Entelegynae</taxon>
        <taxon>Araneoidea</taxon>
        <taxon>Araneidae</taxon>
        <taxon>Araneus</taxon>
    </lineage>
</organism>
<proteinExistence type="inferred from homology"/>
<dbReference type="PROSITE" id="PS50278">
    <property type="entry name" value="PDGF_2"/>
    <property type="match status" value="1"/>
</dbReference>
<gene>
    <name evidence="7" type="ORF">AVEN_140593_1</name>
</gene>